<reference evidence="9 10" key="1">
    <citation type="submission" date="2019-09" db="EMBL/GenBank/DDBJ databases">
        <title>Bird 10,000 Genomes (B10K) Project - Family phase.</title>
        <authorList>
            <person name="Zhang G."/>
        </authorList>
    </citation>
    <scope>NUCLEOTIDE SEQUENCE [LARGE SCALE GENOMIC DNA]</scope>
    <source>
        <strain evidence="9">B10K-DU-029-76</strain>
        <tissue evidence="9">Heart</tissue>
    </source>
</reference>
<evidence type="ECO:0000256" key="5">
    <source>
        <dbReference type="ARBA" id="ARBA00022617"/>
    </source>
</evidence>
<evidence type="ECO:0000313" key="10">
    <source>
        <dbReference type="Proteomes" id="UP000559068"/>
    </source>
</evidence>
<dbReference type="GO" id="GO:0005758">
    <property type="term" value="C:mitochondrial intermembrane space"/>
    <property type="evidence" value="ECO:0007669"/>
    <property type="project" value="UniProtKB-SubCell"/>
</dbReference>
<keyword evidence="8" id="KW-0408">Iron</keyword>
<dbReference type="PANTHER" id="PTHR11961">
    <property type="entry name" value="CYTOCHROME C"/>
    <property type="match status" value="1"/>
</dbReference>
<dbReference type="InterPro" id="IPR036909">
    <property type="entry name" value="Cyt_c-like_dom_sf"/>
</dbReference>
<protein>
    <recommendedName>
        <fullName evidence="3">Cytochrome c</fullName>
    </recommendedName>
</protein>
<evidence type="ECO:0000256" key="4">
    <source>
        <dbReference type="ARBA" id="ARBA00022448"/>
    </source>
</evidence>
<keyword evidence="4" id="KW-0813">Transport</keyword>
<evidence type="ECO:0000256" key="3">
    <source>
        <dbReference type="ARBA" id="ARBA00013530"/>
    </source>
</evidence>
<dbReference type="FunFam" id="1.10.760.10:FF:000001">
    <property type="entry name" value="Cytochrome c iso-1"/>
    <property type="match status" value="1"/>
</dbReference>
<gene>
    <name evidence="9" type="primary">Cycs</name>
    <name evidence="9" type="ORF">AEGBEN_R13130</name>
</gene>
<evidence type="ECO:0000313" key="9">
    <source>
        <dbReference type="EMBL" id="NWX17427.1"/>
    </source>
</evidence>
<name>A0A7K6U3N9_9AVES</name>
<organism evidence="9 10">
    <name type="scientific">Aegotheles bennettii</name>
    <dbReference type="NCBI Taxonomy" id="48278"/>
    <lineage>
        <taxon>Eukaryota</taxon>
        <taxon>Metazoa</taxon>
        <taxon>Chordata</taxon>
        <taxon>Craniata</taxon>
        <taxon>Vertebrata</taxon>
        <taxon>Euteleostomi</taxon>
        <taxon>Archelosauria</taxon>
        <taxon>Archosauria</taxon>
        <taxon>Dinosauria</taxon>
        <taxon>Saurischia</taxon>
        <taxon>Theropoda</taxon>
        <taxon>Coelurosauria</taxon>
        <taxon>Aves</taxon>
        <taxon>Neognathae</taxon>
        <taxon>Neoaves</taxon>
        <taxon>Strisores</taxon>
        <taxon>Caprimulgiformes</taxon>
        <taxon>Aegothelidae</taxon>
        <taxon>Aegotheles</taxon>
    </lineage>
</organism>
<evidence type="ECO:0000256" key="2">
    <source>
        <dbReference type="ARBA" id="ARBA00006488"/>
    </source>
</evidence>
<evidence type="ECO:0000256" key="1">
    <source>
        <dbReference type="ARBA" id="ARBA00004569"/>
    </source>
</evidence>
<evidence type="ECO:0000256" key="8">
    <source>
        <dbReference type="ARBA" id="ARBA00023004"/>
    </source>
</evidence>
<keyword evidence="7" id="KW-0249">Electron transport</keyword>
<feature type="non-terminal residue" evidence="9">
    <location>
        <position position="87"/>
    </location>
</feature>
<dbReference type="SUPFAM" id="SSF46626">
    <property type="entry name" value="Cytochrome c"/>
    <property type="match status" value="1"/>
</dbReference>
<dbReference type="OrthoDB" id="449280at2759"/>
<dbReference type="Gene3D" id="1.10.760.10">
    <property type="entry name" value="Cytochrome c-like domain"/>
    <property type="match status" value="1"/>
</dbReference>
<proteinExistence type="inferred from homology"/>
<dbReference type="GO" id="GO:0020037">
    <property type="term" value="F:heme binding"/>
    <property type="evidence" value="ECO:0007669"/>
    <property type="project" value="InterPro"/>
</dbReference>
<comment type="similarity">
    <text evidence="2">Belongs to the cytochrome c family.</text>
</comment>
<keyword evidence="10" id="KW-1185">Reference proteome</keyword>
<dbReference type="EMBL" id="VZRW01006589">
    <property type="protein sequence ID" value="NWX17427.1"/>
    <property type="molecule type" value="Genomic_DNA"/>
</dbReference>
<dbReference type="Proteomes" id="UP000559068">
    <property type="component" value="Unassembled WGS sequence"/>
</dbReference>
<feature type="non-terminal residue" evidence="9">
    <location>
        <position position="1"/>
    </location>
</feature>
<accession>A0A7K6U3N9</accession>
<comment type="caution">
    <text evidence="9">The sequence shown here is derived from an EMBL/GenBank/DDBJ whole genome shotgun (WGS) entry which is preliminary data.</text>
</comment>
<dbReference type="GO" id="GO:0009055">
    <property type="term" value="F:electron transfer activity"/>
    <property type="evidence" value="ECO:0007669"/>
    <property type="project" value="InterPro"/>
</dbReference>
<dbReference type="PRINTS" id="PR00604">
    <property type="entry name" value="CYTCHRMECIAB"/>
</dbReference>
<evidence type="ECO:0000256" key="6">
    <source>
        <dbReference type="ARBA" id="ARBA00022723"/>
    </source>
</evidence>
<keyword evidence="5" id="KW-0349">Heme</keyword>
<dbReference type="GO" id="GO:0046872">
    <property type="term" value="F:metal ion binding"/>
    <property type="evidence" value="ECO:0007669"/>
    <property type="project" value="UniProtKB-KW"/>
</dbReference>
<dbReference type="AlphaFoldDB" id="A0A7K6U3N9"/>
<evidence type="ECO:0000256" key="7">
    <source>
        <dbReference type="ARBA" id="ARBA00022982"/>
    </source>
</evidence>
<dbReference type="InterPro" id="IPR002327">
    <property type="entry name" value="Cyt_c_1A/1B"/>
</dbReference>
<keyword evidence="6" id="KW-0479">Metal-binding</keyword>
<sequence length="87" mass="9816">CCTVEKVGKCKTVPNLWGLFGHRTGQAAGFSYSDASKNKRAVWRENTLMDYLENPKKYISDTKNIFAGIKEQNERADPIAYLKKANS</sequence>
<comment type="subcellular location">
    <subcellularLocation>
        <location evidence="1">Mitochondrion intermembrane space</location>
    </subcellularLocation>
</comment>